<feature type="region of interest" description="Disordered" evidence="1">
    <location>
        <begin position="1"/>
        <end position="84"/>
    </location>
</feature>
<gene>
    <name evidence="2" type="ORF">Nepgr_016362</name>
</gene>
<protein>
    <submittedName>
        <fullName evidence="2">Uncharacterized protein</fullName>
    </submittedName>
</protein>
<name>A0AAD3XS80_NEPGR</name>
<accession>A0AAD3XS80</accession>
<evidence type="ECO:0000313" key="3">
    <source>
        <dbReference type="Proteomes" id="UP001279734"/>
    </source>
</evidence>
<dbReference type="Proteomes" id="UP001279734">
    <property type="component" value="Unassembled WGS sequence"/>
</dbReference>
<sequence>MLQLNAPDAPRISAKHHQQMPKECSASRSCAQHHYSTSSTTVVTSPSRRKGTTRSASISMDTGIKHANEYSSRNQQQPETPQQLFTAFLFDQQQKRKNQVMELVSATAKGKQASAQTTEHNKPASQYSSCNNSSKISKQDRRGCKSAHQLGQRGSLHIL</sequence>
<dbReference type="EMBL" id="BSYO01000014">
    <property type="protein sequence ID" value="GMH14521.1"/>
    <property type="molecule type" value="Genomic_DNA"/>
</dbReference>
<feature type="region of interest" description="Disordered" evidence="1">
    <location>
        <begin position="106"/>
        <end position="159"/>
    </location>
</feature>
<organism evidence="2 3">
    <name type="scientific">Nepenthes gracilis</name>
    <name type="common">Slender pitcher plant</name>
    <dbReference type="NCBI Taxonomy" id="150966"/>
    <lineage>
        <taxon>Eukaryota</taxon>
        <taxon>Viridiplantae</taxon>
        <taxon>Streptophyta</taxon>
        <taxon>Embryophyta</taxon>
        <taxon>Tracheophyta</taxon>
        <taxon>Spermatophyta</taxon>
        <taxon>Magnoliopsida</taxon>
        <taxon>eudicotyledons</taxon>
        <taxon>Gunneridae</taxon>
        <taxon>Pentapetalae</taxon>
        <taxon>Caryophyllales</taxon>
        <taxon>Nepenthaceae</taxon>
        <taxon>Nepenthes</taxon>
    </lineage>
</organism>
<evidence type="ECO:0000256" key="1">
    <source>
        <dbReference type="SAM" id="MobiDB-lite"/>
    </source>
</evidence>
<feature type="compositionally biased region" description="Polar residues" evidence="1">
    <location>
        <begin position="113"/>
        <end position="136"/>
    </location>
</feature>
<proteinExistence type="predicted"/>
<keyword evidence="3" id="KW-1185">Reference proteome</keyword>
<evidence type="ECO:0000313" key="2">
    <source>
        <dbReference type="EMBL" id="GMH14521.1"/>
    </source>
</evidence>
<dbReference type="AlphaFoldDB" id="A0AAD3XS80"/>
<comment type="caution">
    <text evidence="2">The sequence shown here is derived from an EMBL/GenBank/DDBJ whole genome shotgun (WGS) entry which is preliminary data.</text>
</comment>
<reference evidence="2" key="1">
    <citation type="submission" date="2023-05" db="EMBL/GenBank/DDBJ databases">
        <title>Nepenthes gracilis genome sequencing.</title>
        <authorList>
            <person name="Fukushima K."/>
        </authorList>
    </citation>
    <scope>NUCLEOTIDE SEQUENCE</scope>
    <source>
        <strain evidence="2">SING2019-196</strain>
    </source>
</reference>
<feature type="compositionally biased region" description="Polar residues" evidence="1">
    <location>
        <begin position="69"/>
        <end position="84"/>
    </location>
</feature>
<feature type="compositionally biased region" description="Low complexity" evidence="1">
    <location>
        <begin position="36"/>
        <end position="45"/>
    </location>
</feature>